<accession>A0A4R1HIN3</accession>
<organism evidence="1 2">
    <name type="scientific">Thiogranum longum</name>
    <dbReference type="NCBI Taxonomy" id="1537524"/>
    <lineage>
        <taxon>Bacteria</taxon>
        <taxon>Pseudomonadati</taxon>
        <taxon>Pseudomonadota</taxon>
        <taxon>Gammaproteobacteria</taxon>
        <taxon>Chromatiales</taxon>
        <taxon>Ectothiorhodospiraceae</taxon>
        <taxon>Thiogranum</taxon>
    </lineage>
</organism>
<comment type="caution">
    <text evidence="1">The sequence shown here is derived from an EMBL/GenBank/DDBJ whole genome shotgun (WGS) entry which is preliminary data.</text>
</comment>
<evidence type="ECO:0000313" key="1">
    <source>
        <dbReference type="EMBL" id="TCK19309.1"/>
    </source>
</evidence>
<dbReference type="EMBL" id="SMFX01000001">
    <property type="protein sequence ID" value="TCK19309.1"/>
    <property type="molecule type" value="Genomic_DNA"/>
</dbReference>
<protein>
    <submittedName>
        <fullName evidence="1">Uncharacterized protein</fullName>
    </submittedName>
</protein>
<proteinExistence type="predicted"/>
<name>A0A4R1HIN3_9GAMM</name>
<dbReference type="AlphaFoldDB" id="A0A4R1HIN3"/>
<reference evidence="1 2" key="1">
    <citation type="submission" date="2019-03" db="EMBL/GenBank/DDBJ databases">
        <title>Genomic Encyclopedia of Type Strains, Phase IV (KMG-IV): sequencing the most valuable type-strain genomes for metagenomic binning, comparative biology and taxonomic classification.</title>
        <authorList>
            <person name="Goeker M."/>
        </authorList>
    </citation>
    <scope>NUCLEOTIDE SEQUENCE [LARGE SCALE GENOMIC DNA]</scope>
    <source>
        <strain evidence="1 2">DSM 19610</strain>
    </source>
</reference>
<keyword evidence="2" id="KW-1185">Reference proteome</keyword>
<sequence length="401" mass="45774">MMHAGYRLKTISLCTAMCASYAGVAGEWSGNAGVEWLAFPKQALSDAQHDSYLSFSLEPEYYHEWDHGKKSFTFEPFLRRAQYDTARTHADIRELNIGVTSEWWELTAGISKVYWGITESQHLVDIVNQTDLVENLDTEDKLGQPMLDLTLVGGDLGTLDLFVLPGFRERTFLDEDGRPRFGLVVDRQNPLYENNSEDRHIDFAARWYQYIGDWEVGLSHFHGTARTPEMIITPTGPFTPPVLTPFYPQIDQTGLEVQGIFGAWLWKLEAIHNTGFDHSPFFAAVGGFEYTFVLENGMEIGALMEYSWDERDEKTPSRFQNDMLVGTRLTFNDVQSTQVLAGVIVDMEGAGHSYNLEAERRFGESWKLSLEARGVFHVEPGDFLYQSRRDNSFRFTAARYF</sequence>
<dbReference type="Proteomes" id="UP000295707">
    <property type="component" value="Unassembled WGS sequence"/>
</dbReference>
<gene>
    <name evidence="1" type="ORF">DFR30_2619</name>
</gene>
<evidence type="ECO:0000313" key="2">
    <source>
        <dbReference type="Proteomes" id="UP000295707"/>
    </source>
</evidence>
<dbReference type="OrthoDB" id="5298707at2"/>